<accession>A0A3G6JC44</accession>
<evidence type="ECO:0000256" key="1">
    <source>
        <dbReference type="SAM" id="Phobius"/>
    </source>
</evidence>
<name>A0A3G6JC44_9CORY</name>
<keyword evidence="1" id="KW-0472">Membrane</keyword>
<dbReference type="EMBL" id="CP033896">
    <property type="protein sequence ID" value="AZA13724.1"/>
    <property type="molecule type" value="Genomic_DNA"/>
</dbReference>
<evidence type="ECO:0000313" key="3">
    <source>
        <dbReference type="Proteomes" id="UP000269019"/>
    </source>
</evidence>
<protein>
    <submittedName>
        <fullName evidence="2">Uncharacterized protein</fullName>
    </submittedName>
</protein>
<dbReference type="Proteomes" id="UP000269019">
    <property type="component" value="Chromosome"/>
</dbReference>
<evidence type="ECO:0000313" key="2">
    <source>
        <dbReference type="EMBL" id="AZA13724.1"/>
    </source>
</evidence>
<keyword evidence="1" id="KW-1133">Transmembrane helix</keyword>
<sequence length="67" mass="7603">MRRVDRMLGDVAQCGQWRDATNDWHHTQTPCPVVVVMQPAGQGVCLFLVLIVWFKILLLRLIVADDG</sequence>
<dbReference type="AlphaFoldDB" id="A0A3G6JC44"/>
<feature type="transmembrane region" description="Helical" evidence="1">
    <location>
        <begin position="44"/>
        <end position="63"/>
    </location>
</feature>
<reference evidence="2 3" key="1">
    <citation type="submission" date="2018-11" db="EMBL/GenBank/DDBJ databases">
        <authorList>
            <person name="Kleinhagauer T."/>
            <person name="Glaeser S.P."/>
            <person name="Spergser J."/>
            <person name="Ruckert C."/>
            <person name="Kaempfer P."/>
            <person name="Busse H.-J."/>
        </authorList>
    </citation>
    <scope>NUCLEOTIDE SEQUENCE [LARGE SCALE GENOMIC DNA]</scope>
    <source>
        <strain evidence="2 3">200CH</strain>
    </source>
</reference>
<dbReference type="KEGG" id="ccho:CCHOA_06660"/>
<keyword evidence="3" id="KW-1185">Reference proteome</keyword>
<gene>
    <name evidence="2" type="ORF">CCHOA_06660</name>
</gene>
<keyword evidence="1" id="KW-0812">Transmembrane</keyword>
<proteinExistence type="predicted"/>
<organism evidence="2 3">
    <name type="scientific">Corynebacterium choanae</name>
    <dbReference type="NCBI Taxonomy" id="1862358"/>
    <lineage>
        <taxon>Bacteria</taxon>
        <taxon>Bacillati</taxon>
        <taxon>Actinomycetota</taxon>
        <taxon>Actinomycetes</taxon>
        <taxon>Mycobacteriales</taxon>
        <taxon>Corynebacteriaceae</taxon>
        <taxon>Corynebacterium</taxon>
    </lineage>
</organism>